<feature type="domain" description="Phosphoribulokinase/uridine kinase" evidence="1">
    <location>
        <begin position="23"/>
        <end position="192"/>
    </location>
</feature>
<evidence type="ECO:0000313" key="3">
    <source>
        <dbReference type="Proteomes" id="UP000282460"/>
    </source>
</evidence>
<dbReference type="SUPFAM" id="SSF52540">
    <property type="entry name" value="P-loop containing nucleoside triphosphate hydrolases"/>
    <property type="match status" value="1"/>
</dbReference>
<dbReference type="Pfam" id="PF00485">
    <property type="entry name" value="PRK"/>
    <property type="match status" value="1"/>
</dbReference>
<dbReference type="GO" id="GO:0005524">
    <property type="term" value="F:ATP binding"/>
    <property type="evidence" value="ECO:0007669"/>
    <property type="project" value="InterPro"/>
</dbReference>
<name>A0A3L7J4I8_9MICO</name>
<evidence type="ECO:0000259" key="1">
    <source>
        <dbReference type="Pfam" id="PF00485"/>
    </source>
</evidence>
<keyword evidence="3" id="KW-1185">Reference proteome</keyword>
<reference evidence="2 3" key="1">
    <citation type="submission" date="2018-10" db="EMBL/GenBank/DDBJ databases">
        <authorList>
            <person name="Li J."/>
        </authorList>
    </citation>
    <scope>NUCLEOTIDE SEQUENCE [LARGE SCALE GENOMIC DNA]</scope>
    <source>
        <strain evidence="2 3">ZD1-4</strain>
    </source>
</reference>
<evidence type="ECO:0000313" key="2">
    <source>
        <dbReference type="EMBL" id="RLQ85507.1"/>
    </source>
</evidence>
<dbReference type="OrthoDB" id="3237545at2"/>
<protein>
    <submittedName>
        <fullName evidence="2">Phosphoglycerate transporter</fullName>
    </submittedName>
</protein>
<dbReference type="AlphaFoldDB" id="A0A3L7J4I8"/>
<dbReference type="EMBL" id="RCWJ01000001">
    <property type="protein sequence ID" value="RLQ85507.1"/>
    <property type="molecule type" value="Genomic_DNA"/>
</dbReference>
<dbReference type="Gene3D" id="3.40.50.300">
    <property type="entry name" value="P-loop containing nucleotide triphosphate hydrolases"/>
    <property type="match status" value="1"/>
</dbReference>
<dbReference type="InterPro" id="IPR006083">
    <property type="entry name" value="PRK/URK"/>
</dbReference>
<dbReference type="Proteomes" id="UP000282460">
    <property type="component" value="Unassembled WGS sequence"/>
</dbReference>
<gene>
    <name evidence="2" type="ORF">D9V28_01030</name>
</gene>
<accession>A0A3L7J4I8</accession>
<dbReference type="InterPro" id="IPR027417">
    <property type="entry name" value="P-loop_NTPase"/>
</dbReference>
<comment type="caution">
    <text evidence="2">The sequence shown here is derived from an EMBL/GenBank/DDBJ whole genome shotgun (WGS) entry which is preliminary data.</text>
</comment>
<dbReference type="GO" id="GO:0016301">
    <property type="term" value="F:kinase activity"/>
    <property type="evidence" value="ECO:0007669"/>
    <property type="project" value="InterPro"/>
</dbReference>
<organism evidence="2 3">
    <name type="scientific">Mycetocola zhadangensis</name>
    <dbReference type="NCBI Taxonomy" id="1164595"/>
    <lineage>
        <taxon>Bacteria</taxon>
        <taxon>Bacillati</taxon>
        <taxon>Actinomycetota</taxon>
        <taxon>Actinomycetes</taxon>
        <taxon>Micrococcales</taxon>
        <taxon>Microbacteriaceae</taxon>
        <taxon>Mycetocola</taxon>
    </lineage>
</organism>
<sequence>MTTHDLRLSISECSLQLDRPITVGISGYCGSGKSTITRQLLNDLPGSIRMRGDDFLDPARSHVRSNDWDGVDRERLARDVLKPFRSSQATQFRRYDWARRELGDLEPLPQANVLVVDAIGLFHPDTLPALDLTVWVDVELDIAAERGKRRDRSLGRNHDSLWDDVWIPNERAFDKYYRPRSEARFFVTPELPELSLSY</sequence>
<proteinExistence type="predicted"/>